<dbReference type="InterPro" id="IPR036259">
    <property type="entry name" value="MFS_trans_sf"/>
</dbReference>
<evidence type="ECO:0000313" key="9">
    <source>
        <dbReference type="Proteomes" id="UP000030651"/>
    </source>
</evidence>
<dbReference type="InterPro" id="IPR011701">
    <property type="entry name" value="MFS"/>
</dbReference>
<proteinExistence type="predicted"/>
<dbReference type="Gene3D" id="1.20.1720.10">
    <property type="entry name" value="Multidrug resistance protein D"/>
    <property type="match status" value="1"/>
</dbReference>
<sequence length="539" mass="58134">MASMLVNGEGGVPPESGVYDGSDSPETLTKADIERLGRERPAAFTHLSTEIAFVSTVVVSMMMSEYFVSGFNIVLPTIASEIDIPDAQRTWPAEVINLTTAALLLPFARLCDRHGGRSIFLLGHAWLTVWSLVAGFSQNPTMLIVCRAMQGLGSSAYLPAGISLLGTLYRPGPRKNLVFSSYGAMACVGFYIGIFVGAVAGQLLTWRWFFYIGTIMVFVNTIVAFLAIPRHLGDGDASVCMDWWGLATIVPGVALVVYALTDGSHAPQGWRTPYIIVTFVIGALLLCVAVYIEGWVAAQPLLPADLFRPKYMRRLATSMFCSYGCFGLFLFYASYQLQTVLNTTPLQTAAWFTPLAVGGMFLAVAGGLVLHLLPGRVLLIISGLGYLISVLLFAVMPAQSSDGEPSLSFLYWAYVFPAMLCGTIGVDILYNVTNIFITTAMPARLQATAGALINSLLYLGMAFWLGIGELAVSTTVEYRGGEDSVSLREQYQIGFWLGVGLAGLALILNSTINLGEAAAEMTADEKEQARLEQSQQVSS</sequence>
<reference evidence="9" key="1">
    <citation type="journal article" date="2015" name="BMC Genomics">
        <title>Genomic and transcriptomic analysis of the endophytic fungus Pestalotiopsis fici reveals its lifestyle and high potential for synthesis of natural products.</title>
        <authorList>
            <person name="Wang X."/>
            <person name="Zhang X."/>
            <person name="Liu L."/>
            <person name="Xiang M."/>
            <person name="Wang W."/>
            <person name="Sun X."/>
            <person name="Che Y."/>
            <person name="Guo L."/>
            <person name="Liu G."/>
            <person name="Guo L."/>
            <person name="Wang C."/>
            <person name="Yin W.B."/>
            <person name="Stadler M."/>
            <person name="Zhang X."/>
            <person name="Liu X."/>
        </authorList>
    </citation>
    <scope>NUCLEOTIDE SEQUENCE [LARGE SCALE GENOMIC DNA]</scope>
    <source>
        <strain evidence="9">W106-1 / CGMCC3.15140</strain>
    </source>
</reference>
<evidence type="ECO:0000256" key="4">
    <source>
        <dbReference type="ARBA" id="ARBA00023136"/>
    </source>
</evidence>
<feature type="transmembrane region" description="Helical" evidence="6">
    <location>
        <begin position="273"/>
        <end position="294"/>
    </location>
</feature>
<dbReference type="GO" id="GO:0016020">
    <property type="term" value="C:membrane"/>
    <property type="evidence" value="ECO:0007669"/>
    <property type="project" value="UniProtKB-SubCell"/>
</dbReference>
<dbReference type="InterPro" id="IPR020846">
    <property type="entry name" value="MFS_dom"/>
</dbReference>
<feature type="transmembrane region" description="Helical" evidence="6">
    <location>
        <begin position="315"/>
        <end position="337"/>
    </location>
</feature>
<feature type="transmembrane region" description="Helical" evidence="6">
    <location>
        <begin position="148"/>
        <end position="169"/>
    </location>
</feature>
<dbReference type="Proteomes" id="UP000030651">
    <property type="component" value="Unassembled WGS sequence"/>
</dbReference>
<feature type="transmembrane region" description="Helical" evidence="6">
    <location>
        <begin position="349"/>
        <end position="370"/>
    </location>
</feature>
<dbReference type="EMBL" id="KI912120">
    <property type="protein sequence ID" value="ETS74243.1"/>
    <property type="molecule type" value="Genomic_DNA"/>
</dbReference>
<dbReference type="RefSeq" id="XP_007840881.1">
    <property type="nucleotide sequence ID" value="XM_007842690.1"/>
</dbReference>
<dbReference type="KEGG" id="pfy:PFICI_14109"/>
<evidence type="ECO:0000256" key="3">
    <source>
        <dbReference type="ARBA" id="ARBA00022989"/>
    </source>
</evidence>
<feature type="region of interest" description="Disordered" evidence="5">
    <location>
        <begin position="1"/>
        <end position="25"/>
    </location>
</feature>
<feature type="transmembrane region" description="Helical" evidence="6">
    <location>
        <begin position="240"/>
        <end position="261"/>
    </location>
</feature>
<dbReference type="OrthoDB" id="5086884at2759"/>
<evidence type="ECO:0000313" key="8">
    <source>
        <dbReference type="EMBL" id="ETS74243.1"/>
    </source>
</evidence>
<keyword evidence="3 6" id="KW-1133">Transmembrane helix</keyword>
<dbReference type="SUPFAM" id="SSF103473">
    <property type="entry name" value="MFS general substrate transporter"/>
    <property type="match status" value="1"/>
</dbReference>
<evidence type="ECO:0000259" key="7">
    <source>
        <dbReference type="PROSITE" id="PS50850"/>
    </source>
</evidence>
<feature type="domain" description="Major facilitator superfamily (MFS) profile" evidence="7">
    <location>
        <begin position="53"/>
        <end position="517"/>
    </location>
</feature>
<name>W3WK73_PESFW</name>
<feature type="transmembrane region" description="Helical" evidence="6">
    <location>
        <begin position="181"/>
        <end position="202"/>
    </location>
</feature>
<accession>W3WK73</accession>
<evidence type="ECO:0000256" key="5">
    <source>
        <dbReference type="SAM" id="MobiDB-lite"/>
    </source>
</evidence>
<feature type="transmembrane region" description="Helical" evidence="6">
    <location>
        <begin position="493"/>
        <end position="512"/>
    </location>
</feature>
<organism evidence="8 9">
    <name type="scientific">Pestalotiopsis fici (strain W106-1 / CGMCC3.15140)</name>
    <dbReference type="NCBI Taxonomy" id="1229662"/>
    <lineage>
        <taxon>Eukaryota</taxon>
        <taxon>Fungi</taxon>
        <taxon>Dikarya</taxon>
        <taxon>Ascomycota</taxon>
        <taxon>Pezizomycotina</taxon>
        <taxon>Sordariomycetes</taxon>
        <taxon>Xylariomycetidae</taxon>
        <taxon>Amphisphaeriales</taxon>
        <taxon>Sporocadaceae</taxon>
        <taxon>Pestalotiopsis</taxon>
    </lineage>
</organism>
<gene>
    <name evidence="8" type="ORF">PFICI_14109</name>
</gene>
<dbReference type="InParanoid" id="W3WK73"/>
<dbReference type="HOGENOM" id="CLU_000960_27_2_1"/>
<feature type="transmembrane region" description="Helical" evidence="6">
    <location>
        <begin position="409"/>
        <end position="430"/>
    </location>
</feature>
<feature type="transmembrane region" description="Helical" evidence="6">
    <location>
        <begin position="119"/>
        <end position="136"/>
    </location>
</feature>
<keyword evidence="4 6" id="KW-0472">Membrane</keyword>
<dbReference type="AlphaFoldDB" id="W3WK73"/>
<feature type="transmembrane region" description="Helical" evidence="6">
    <location>
        <begin position="208"/>
        <end position="228"/>
    </location>
</feature>
<dbReference type="Pfam" id="PF07690">
    <property type="entry name" value="MFS_1"/>
    <property type="match status" value="1"/>
</dbReference>
<dbReference type="PROSITE" id="PS50850">
    <property type="entry name" value="MFS"/>
    <property type="match status" value="1"/>
</dbReference>
<feature type="transmembrane region" description="Helical" evidence="6">
    <location>
        <begin position="451"/>
        <end position="473"/>
    </location>
</feature>
<dbReference type="PANTHER" id="PTHR42718:SF11">
    <property type="entry name" value="MAJOR FACILITATOR SUPERFAMILY (MFS) PROFILE DOMAIN-CONTAINING PROTEIN"/>
    <property type="match status" value="1"/>
</dbReference>
<dbReference type="Gene3D" id="1.20.1250.20">
    <property type="entry name" value="MFS general substrate transporter like domains"/>
    <property type="match status" value="1"/>
</dbReference>
<evidence type="ECO:0000256" key="1">
    <source>
        <dbReference type="ARBA" id="ARBA00004141"/>
    </source>
</evidence>
<feature type="transmembrane region" description="Helical" evidence="6">
    <location>
        <begin position="377"/>
        <end position="397"/>
    </location>
</feature>
<dbReference type="PANTHER" id="PTHR42718">
    <property type="entry name" value="MAJOR FACILITATOR SUPERFAMILY MULTIDRUG TRANSPORTER MFSC"/>
    <property type="match status" value="1"/>
</dbReference>
<dbReference type="GO" id="GO:0022857">
    <property type="term" value="F:transmembrane transporter activity"/>
    <property type="evidence" value="ECO:0007669"/>
    <property type="project" value="InterPro"/>
</dbReference>
<comment type="subcellular location">
    <subcellularLocation>
        <location evidence="1">Membrane</location>
        <topology evidence="1">Multi-pass membrane protein</topology>
    </subcellularLocation>
</comment>
<dbReference type="GeneID" id="19279122"/>
<dbReference type="OMA" id="TPYIYVT"/>
<evidence type="ECO:0000256" key="6">
    <source>
        <dbReference type="SAM" id="Phobius"/>
    </source>
</evidence>
<keyword evidence="9" id="KW-1185">Reference proteome</keyword>
<dbReference type="eggNOG" id="KOG0254">
    <property type="taxonomic scope" value="Eukaryota"/>
</dbReference>
<evidence type="ECO:0000256" key="2">
    <source>
        <dbReference type="ARBA" id="ARBA00022692"/>
    </source>
</evidence>
<protein>
    <recommendedName>
        <fullName evidence="7">Major facilitator superfamily (MFS) profile domain-containing protein</fullName>
    </recommendedName>
</protein>
<keyword evidence="2 6" id="KW-0812">Transmembrane</keyword>